<evidence type="ECO:0000313" key="5">
    <source>
        <dbReference type="EMBL" id="MDQ0444249.1"/>
    </source>
</evidence>
<reference evidence="5 6" key="1">
    <citation type="submission" date="2023-07" db="EMBL/GenBank/DDBJ databases">
        <title>Genomic Encyclopedia of Type Strains, Phase IV (KMG-IV): sequencing the most valuable type-strain genomes for metagenomic binning, comparative biology and taxonomic classification.</title>
        <authorList>
            <person name="Goeker M."/>
        </authorList>
    </citation>
    <scope>NUCLEOTIDE SEQUENCE [LARGE SCALE GENOMIC DNA]</scope>
    <source>
        <strain evidence="5 6">DSM 19562</strain>
    </source>
</reference>
<comment type="similarity">
    <text evidence="1 3">Belongs to the short-chain dehydrogenases/reductases (SDR) family.</text>
</comment>
<accession>A0ABU0HPJ7</accession>
<dbReference type="PROSITE" id="PS00061">
    <property type="entry name" value="ADH_SHORT"/>
    <property type="match status" value="1"/>
</dbReference>
<dbReference type="Gene3D" id="3.40.50.720">
    <property type="entry name" value="NAD(P)-binding Rossmann-like Domain"/>
    <property type="match status" value="1"/>
</dbReference>
<evidence type="ECO:0000256" key="3">
    <source>
        <dbReference type="RuleBase" id="RU000363"/>
    </source>
</evidence>
<proteinExistence type="inferred from homology"/>
<comment type="caution">
    <text evidence="5">The sequence shown here is derived from an EMBL/GenBank/DDBJ whole genome shotgun (WGS) entry which is preliminary data.</text>
</comment>
<keyword evidence="2" id="KW-0560">Oxidoreductase</keyword>
<dbReference type="PRINTS" id="PR00080">
    <property type="entry name" value="SDRFAMILY"/>
</dbReference>
<protein>
    <submittedName>
        <fullName evidence="5">NAD(P)-dependent dehydrogenase (Short-subunit alcohol dehydrogenase family)</fullName>
    </submittedName>
</protein>
<dbReference type="SUPFAM" id="SSF51735">
    <property type="entry name" value="NAD(P)-binding Rossmann-fold domains"/>
    <property type="match status" value="1"/>
</dbReference>
<organism evidence="5 6">
    <name type="scientific">Methylobacterium persicinum</name>
    <dbReference type="NCBI Taxonomy" id="374426"/>
    <lineage>
        <taxon>Bacteria</taxon>
        <taxon>Pseudomonadati</taxon>
        <taxon>Pseudomonadota</taxon>
        <taxon>Alphaproteobacteria</taxon>
        <taxon>Hyphomicrobiales</taxon>
        <taxon>Methylobacteriaceae</taxon>
        <taxon>Methylobacterium</taxon>
    </lineage>
</organism>
<dbReference type="RefSeq" id="WP_238250665.1">
    <property type="nucleotide sequence ID" value="NZ_BPQX01000043.1"/>
</dbReference>
<evidence type="ECO:0000313" key="6">
    <source>
        <dbReference type="Proteomes" id="UP001236369"/>
    </source>
</evidence>
<dbReference type="Proteomes" id="UP001236369">
    <property type="component" value="Unassembled WGS sequence"/>
</dbReference>
<dbReference type="PRINTS" id="PR00081">
    <property type="entry name" value="GDHRDH"/>
</dbReference>
<dbReference type="PANTHER" id="PTHR44196:SF1">
    <property type="entry name" value="DEHYDROGENASE_REDUCTASE SDR FAMILY MEMBER 7B"/>
    <property type="match status" value="1"/>
</dbReference>
<dbReference type="PANTHER" id="PTHR44196">
    <property type="entry name" value="DEHYDROGENASE/REDUCTASE SDR FAMILY MEMBER 7B"/>
    <property type="match status" value="1"/>
</dbReference>
<dbReference type="InterPro" id="IPR002347">
    <property type="entry name" value="SDR_fam"/>
</dbReference>
<dbReference type="SMART" id="SM00822">
    <property type="entry name" value="PKS_KR"/>
    <property type="match status" value="1"/>
</dbReference>
<sequence>MFDLQGRTALITGAGSGIGRAIAVSFARRGCHLALADVNEAGLAETARLLPQGLRVSQHRLDVADREAVAAFPAVVAAEHGSLDLLVNNAGVALGGTFLQVSESDFEWLLDINFWGVVRMTRAFLPMLLERPEARIVNLSSLYGLIAPPSQTAYSASKFAVRGFSQALAHELEDGPVGVTVVHPGGVATSIANSARLPSSISADEGEQGRRATNKLLRLPPAQAGEIIVRAVEHRRRRVLVGSDATIVSVIERLMPVHYWRVVQRLTRSRR</sequence>
<evidence type="ECO:0000259" key="4">
    <source>
        <dbReference type="SMART" id="SM00822"/>
    </source>
</evidence>
<name>A0ABU0HPJ7_9HYPH</name>
<dbReference type="InterPro" id="IPR020904">
    <property type="entry name" value="Sc_DH/Rdtase_CS"/>
</dbReference>
<keyword evidence="6" id="KW-1185">Reference proteome</keyword>
<dbReference type="InterPro" id="IPR036291">
    <property type="entry name" value="NAD(P)-bd_dom_sf"/>
</dbReference>
<dbReference type="Pfam" id="PF00106">
    <property type="entry name" value="adh_short"/>
    <property type="match status" value="1"/>
</dbReference>
<evidence type="ECO:0000256" key="1">
    <source>
        <dbReference type="ARBA" id="ARBA00006484"/>
    </source>
</evidence>
<evidence type="ECO:0000256" key="2">
    <source>
        <dbReference type="ARBA" id="ARBA00023002"/>
    </source>
</evidence>
<dbReference type="CDD" id="cd05233">
    <property type="entry name" value="SDR_c"/>
    <property type="match status" value="1"/>
</dbReference>
<dbReference type="EMBL" id="JAUSVV010000010">
    <property type="protein sequence ID" value="MDQ0444249.1"/>
    <property type="molecule type" value="Genomic_DNA"/>
</dbReference>
<gene>
    <name evidence="5" type="ORF">QO016_003759</name>
</gene>
<feature type="domain" description="Ketoreductase" evidence="4">
    <location>
        <begin position="7"/>
        <end position="188"/>
    </location>
</feature>
<dbReference type="InterPro" id="IPR057326">
    <property type="entry name" value="KR_dom"/>
</dbReference>